<accession>A0A377SR88</accession>
<protein>
    <submittedName>
        <fullName evidence="1">Uncharacterized protein</fullName>
    </submittedName>
</protein>
<dbReference type="Proteomes" id="UP000255108">
    <property type="component" value="Unassembled WGS sequence"/>
</dbReference>
<evidence type="ECO:0000313" key="1">
    <source>
        <dbReference type="EMBL" id="STR44531.1"/>
    </source>
</evidence>
<proteinExistence type="predicted"/>
<gene>
    <name evidence="1" type="ORF">NCTC11159_03064</name>
</gene>
<sequence>MIVRGQCPAKDLLTLIIKLHPLRGCVPAVRPFFAPLQLAWAHQAVFRRWDKCVLLLDRHGPGKVLQIPAQEPVARFHHGLLPVELNSCVYPAKAVQVFRALH</sequence>
<dbReference type="AlphaFoldDB" id="A0A377SR88"/>
<reference evidence="1 2" key="1">
    <citation type="submission" date="2018-06" db="EMBL/GenBank/DDBJ databases">
        <authorList>
            <consortium name="Pathogen Informatics"/>
            <person name="Doyle S."/>
        </authorList>
    </citation>
    <scope>NUCLEOTIDE SEQUENCE [LARGE SCALE GENOMIC DNA]</scope>
    <source>
        <strain evidence="1 2">NCTC11159</strain>
    </source>
</reference>
<name>A0A377SR88_9NEIS</name>
<dbReference type="EMBL" id="UGHR01000002">
    <property type="protein sequence ID" value="STR44531.1"/>
    <property type="molecule type" value="Genomic_DNA"/>
</dbReference>
<organism evidence="1 2">
    <name type="scientific">Iodobacter fluviatilis</name>
    <dbReference type="NCBI Taxonomy" id="537"/>
    <lineage>
        <taxon>Bacteria</taxon>
        <taxon>Pseudomonadati</taxon>
        <taxon>Pseudomonadota</taxon>
        <taxon>Betaproteobacteria</taxon>
        <taxon>Neisseriales</taxon>
        <taxon>Chitinibacteraceae</taxon>
        <taxon>Iodobacter</taxon>
    </lineage>
</organism>
<evidence type="ECO:0000313" key="2">
    <source>
        <dbReference type="Proteomes" id="UP000255108"/>
    </source>
</evidence>